<evidence type="ECO:0000256" key="9">
    <source>
        <dbReference type="SAM" id="Phobius"/>
    </source>
</evidence>
<keyword evidence="5 9" id="KW-1133">Transmembrane helix</keyword>
<evidence type="ECO:0000256" key="3">
    <source>
        <dbReference type="ARBA" id="ARBA00022692"/>
    </source>
</evidence>
<gene>
    <name evidence="12" type="ORF">MSYG_1828</name>
</gene>
<comment type="subcellular location">
    <subcellularLocation>
        <location evidence="1 7">Membrane</location>
        <topology evidence="1 7">Single-pass type I membrane protein</topology>
    </subcellularLocation>
</comment>
<protein>
    <submittedName>
        <fullName evidence="12">Similar to S.cerevisiae protein ERP6 (Member of the p24 family involved in ER to Golgi transport)</fullName>
    </submittedName>
</protein>
<keyword evidence="13" id="KW-1185">Reference proteome</keyword>
<name>A0A1M8A4Z3_MALS4</name>
<dbReference type="Proteomes" id="UP000186303">
    <property type="component" value="Chromosome 3"/>
</dbReference>
<keyword evidence="4 10" id="KW-0732">Signal</keyword>
<evidence type="ECO:0000313" key="13">
    <source>
        <dbReference type="Proteomes" id="UP000186303"/>
    </source>
</evidence>
<evidence type="ECO:0000313" key="12">
    <source>
        <dbReference type="EMBL" id="SHO77488.1"/>
    </source>
</evidence>
<dbReference type="AlphaFoldDB" id="A0A1M8A4Z3"/>
<comment type="similarity">
    <text evidence="2 7">Belongs to the EMP24/GP25L family.</text>
</comment>
<dbReference type="Pfam" id="PF01105">
    <property type="entry name" value="EMP24_GP25L"/>
    <property type="match status" value="1"/>
</dbReference>
<organism evidence="12 13">
    <name type="scientific">Malassezia sympodialis (strain ATCC 42132)</name>
    <name type="common">Atopic eczema-associated yeast</name>
    <dbReference type="NCBI Taxonomy" id="1230383"/>
    <lineage>
        <taxon>Eukaryota</taxon>
        <taxon>Fungi</taxon>
        <taxon>Dikarya</taxon>
        <taxon>Basidiomycota</taxon>
        <taxon>Ustilaginomycotina</taxon>
        <taxon>Malasseziomycetes</taxon>
        <taxon>Malasseziales</taxon>
        <taxon>Malasseziaceae</taxon>
        <taxon>Malassezia</taxon>
    </lineage>
</organism>
<proteinExistence type="inferred from homology"/>
<accession>A0A1M8A4Z3</accession>
<reference evidence="13" key="1">
    <citation type="journal article" date="2017" name="Nucleic Acids Res.">
        <title>Proteogenomics produces comprehensive and highly accurate protein-coding gene annotation in a complete genome assembly of Malassezia sympodialis.</title>
        <authorList>
            <person name="Zhu Y."/>
            <person name="Engstroem P.G."/>
            <person name="Tellgren-Roth C."/>
            <person name="Baudo C.D."/>
            <person name="Kennell J.C."/>
            <person name="Sun S."/>
            <person name="Billmyre R.B."/>
            <person name="Schroeder M.S."/>
            <person name="Andersson A."/>
            <person name="Holm T."/>
            <person name="Sigurgeirsson B."/>
            <person name="Wu G."/>
            <person name="Sankaranarayanan S.R."/>
            <person name="Siddharthan R."/>
            <person name="Sanyal K."/>
            <person name="Lundeberg J."/>
            <person name="Nystedt B."/>
            <person name="Boekhout T."/>
            <person name="Dawson T.L. Jr."/>
            <person name="Heitman J."/>
            <person name="Scheynius A."/>
            <person name="Lehtioe J."/>
        </authorList>
    </citation>
    <scope>NUCLEOTIDE SEQUENCE [LARGE SCALE GENOMIC DNA]</scope>
    <source>
        <strain evidence="13">ATCC 42132</strain>
    </source>
</reference>
<evidence type="ECO:0000256" key="7">
    <source>
        <dbReference type="RuleBase" id="RU003827"/>
    </source>
</evidence>
<evidence type="ECO:0000256" key="5">
    <source>
        <dbReference type="ARBA" id="ARBA00022989"/>
    </source>
</evidence>
<evidence type="ECO:0000259" key="11">
    <source>
        <dbReference type="PROSITE" id="PS50866"/>
    </source>
</evidence>
<sequence length="225" mass="26411">MVSMGRFPSLLWLLVFVLSLLKSVQPLYFYFEAGSSKCFYEQLPADTIVVGHYYLEEWNESLGHFDIPNDLNLGILVQHMEADHPLVSSRGQPDGRFAFSTHQAGNHELCFQTEYHGSRMANHHMPELRMHLDIIIGDAHRSNTEEDKEHSQDLLSRARALNAKMRDLRKEQQYQREREMEYRNLSEAVNSRVLWCIIIQMVVLLGCCIWQLFNLTTFFEDKKFR</sequence>
<dbReference type="OrthoDB" id="3427at2759"/>
<evidence type="ECO:0000256" key="8">
    <source>
        <dbReference type="SAM" id="Coils"/>
    </source>
</evidence>
<feature type="chain" id="PRO_5013156163" evidence="10">
    <location>
        <begin position="27"/>
        <end position="225"/>
    </location>
</feature>
<evidence type="ECO:0000256" key="4">
    <source>
        <dbReference type="ARBA" id="ARBA00022729"/>
    </source>
</evidence>
<dbReference type="InterPro" id="IPR015720">
    <property type="entry name" value="Emp24-like"/>
</dbReference>
<dbReference type="PROSITE" id="PS50866">
    <property type="entry name" value="GOLD"/>
    <property type="match status" value="1"/>
</dbReference>
<dbReference type="PANTHER" id="PTHR22811">
    <property type="entry name" value="TRANSMEMBRANE EMP24 DOMAIN-CONTAINING PROTEIN"/>
    <property type="match status" value="1"/>
</dbReference>
<dbReference type="STRING" id="1230383.A0A1M8A4Z3"/>
<evidence type="ECO:0000256" key="1">
    <source>
        <dbReference type="ARBA" id="ARBA00004479"/>
    </source>
</evidence>
<feature type="coiled-coil region" evidence="8">
    <location>
        <begin position="151"/>
        <end position="178"/>
    </location>
</feature>
<dbReference type="EMBL" id="LT671823">
    <property type="protein sequence ID" value="SHO77488.1"/>
    <property type="molecule type" value="Genomic_DNA"/>
</dbReference>
<dbReference type="VEuPathDB" id="FungiDB:MSYG_1828"/>
<feature type="transmembrane region" description="Helical" evidence="9">
    <location>
        <begin position="192"/>
        <end position="213"/>
    </location>
</feature>
<evidence type="ECO:0000256" key="10">
    <source>
        <dbReference type="SAM" id="SignalP"/>
    </source>
</evidence>
<keyword evidence="3 7" id="KW-0812">Transmembrane</keyword>
<feature type="signal peptide" evidence="10">
    <location>
        <begin position="1"/>
        <end position="26"/>
    </location>
</feature>
<dbReference type="SMART" id="SM01190">
    <property type="entry name" value="EMP24_GP25L"/>
    <property type="match status" value="1"/>
</dbReference>
<keyword evidence="6 9" id="KW-0472">Membrane</keyword>
<feature type="domain" description="GOLD" evidence="11">
    <location>
        <begin position="36"/>
        <end position="134"/>
    </location>
</feature>
<keyword evidence="8" id="KW-0175">Coiled coil</keyword>
<evidence type="ECO:0000256" key="2">
    <source>
        <dbReference type="ARBA" id="ARBA00007104"/>
    </source>
</evidence>
<dbReference type="GO" id="GO:0016020">
    <property type="term" value="C:membrane"/>
    <property type="evidence" value="ECO:0007669"/>
    <property type="project" value="UniProtKB-SubCell"/>
</dbReference>
<evidence type="ECO:0000256" key="6">
    <source>
        <dbReference type="ARBA" id="ARBA00023136"/>
    </source>
</evidence>
<dbReference type="InterPro" id="IPR009038">
    <property type="entry name" value="GOLD_dom"/>
</dbReference>
<dbReference type="OMA" id="GATCAWQ"/>